<dbReference type="PROSITE" id="PS51819">
    <property type="entry name" value="VOC"/>
    <property type="match status" value="1"/>
</dbReference>
<accession>A0A135WIG4</accession>
<dbReference type="InterPro" id="IPR037523">
    <property type="entry name" value="VOC_core"/>
</dbReference>
<dbReference type="InterPro" id="IPR029068">
    <property type="entry name" value="Glyas_Bleomycin-R_OHBP_Dase"/>
</dbReference>
<comment type="caution">
    <text evidence="2">The sequence shown here is derived from an EMBL/GenBank/DDBJ whole genome shotgun (WGS) entry which is preliminary data.</text>
</comment>
<dbReference type="Proteomes" id="UP000070513">
    <property type="component" value="Unassembled WGS sequence"/>
</dbReference>
<reference evidence="3" key="1">
    <citation type="submission" date="2015-12" db="EMBL/GenBank/DDBJ databases">
        <title>Genome sequence of a biocontrol rhizobacterium Chryseobacterium kwangjuense strain KJ1R5 isolated from pepper (Capsicum annuum L.).</title>
        <authorList>
            <person name="Jeong J.-J."/>
            <person name="Park H."/>
            <person name="Mannaa M."/>
            <person name="Sang M.K."/>
            <person name="Choi I.-G."/>
            <person name="Kim K.D."/>
        </authorList>
    </citation>
    <scope>NUCLEOTIDE SEQUENCE [LARGE SCALE GENOMIC DNA]</scope>
    <source>
        <strain evidence="3">KJ1R5</strain>
    </source>
</reference>
<dbReference type="InterPro" id="IPR004360">
    <property type="entry name" value="Glyas_Fos-R_dOase_dom"/>
</dbReference>
<reference evidence="2 3" key="2">
    <citation type="journal article" date="2016" name="Genome Announc.">
        <title>Draft Genome Sequence of a Biocontrol Rhizobacterium, Chryseobacterium kwangjuense Strain KJ1R5, Isolated from Pepper (Capsicum annuum).</title>
        <authorList>
            <person name="Jeong J.J."/>
            <person name="Park H."/>
            <person name="Park B.H."/>
            <person name="Mannaa M."/>
            <person name="Sang M.K."/>
            <person name="Choi I.G."/>
            <person name="Kim K.D."/>
        </authorList>
    </citation>
    <scope>NUCLEOTIDE SEQUENCE [LARGE SCALE GENOMIC DNA]</scope>
    <source>
        <strain evidence="2 3">KJ1R5</strain>
    </source>
</reference>
<dbReference type="EMBL" id="LPUR01000001">
    <property type="protein sequence ID" value="KXH84665.1"/>
    <property type="molecule type" value="Genomic_DNA"/>
</dbReference>
<dbReference type="OrthoDB" id="9796521at2"/>
<dbReference type="SUPFAM" id="SSF54593">
    <property type="entry name" value="Glyoxalase/Bleomycin resistance protein/Dihydroxybiphenyl dioxygenase"/>
    <property type="match status" value="1"/>
</dbReference>
<sequence length="136" mass="15334">MNLISIRIITAQIETLIPFYEQITGLQAIQYTPDFAELKTPTATLAIGSTRTLQFFGGDAVAQPAENRSAIIEFRIDDVDKEFARLKDFLSPYIVQEPTTMPWGNKSLLFRDPDGNLVNFFTPVTRESIEKFNSGK</sequence>
<protein>
    <submittedName>
        <fullName evidence="2">Glyoxalase</fullName>
    </submittedName>
</protein>
<evidence type="ECO:0000259" key="1">
    <source>
        <dbReference type="PROSITE" id="PS51819"/>
    </source>
</evidence>
<dbReference type="Pfam" id="PF00903">
    <property type="entry name" value="Glyoxalase"/>
    <property type="match status" value="1"/>
</dbReference>
<gene>
    <name evidence="2" type="ORF">AU378_02570</name>
</gene>
<proteinExistence type="predicted"/>
<organism evidence="2 3">
    <name type="scientific">Chryseobacterium kwangjuense</name>
    <dbReference type="NCBI Taxonomy" id="267125"/>
    <lineage>
        <taxon>Bacteria</taxon>
        <taxon>Pseudomonadati</taxon>
        <taxon>Bacteroidota</taxon>
        <taxon>Flavobacteriia</taxon>
        <taxon>Flavobacteriales</taxon>
        <taxon>Weeksellaceae</taxon>
        <taxon>Chryseobacterium group</taxon>
        <taxon>Chryseobacterium</taxon>
    </lineage>
</organism>
<evidence type="ECO:0000313" key="3">
    <source>
        <dbReference type="Proteomes" id="UP000070513"/>
    </source>
</evidence>
<feature type="domain" description="VOC" evidence="1">
    <location>
        <begin position="2"/>
        <end position="123"/>
    </location>
</feature>
<evidence type="ECO:0000313" key="2">
    <source>
        <dbReference type="EMBL" id="KXH84665.1"/>
    </source>
</evidence>
<name>A0A135WIG4_9FLAO</name>
<dbReference type="RefSeq" id="WP_062647679.1">
    <property type="nucleotide sequence ID" value="NZ_LPUR01000001.1"/>
</dbReference>
<dbReference type="Gene3D" id="3.10.180.10">
    <property type="entry name" value="2,3-Dihydroxybiphenyl 1,2-Dioxygenase, domain 1"/>
    <property type="match status" value="1"/>
</dbReference>
<dbReference type="AlphaFoldDB" id="A0A135WIG4"/>